<name>A0A5C4S9L0_CHLTI</name>
<dbReference type="RefSeq" id="WP_139456141.1">
    <property type="nucleotide sequence ID" value="NZ_VDCH01000003.1"/>
</dbReference>
<comment type="caution">
    <text evidence="1">The sequence shown here is derived from an EMBL/GenBank/DDBJ whole genome shotgun (WGS) entry which is preliminary data.</text>
</comment>
<evidence type="ECO:0000313" key="1">
    <source>
        <dbReference type="EMBL" id="TNJ39838.1"/>
    </source>
</evidence>
<dbReference type="InterPro" id="IPR054257">
    <property type="entry name" value="DUF6988"/>
</dbReference>
<protein>
    <submittedName>
        <fullName evidence="1">Uncharacterized protein</fullName>
    </submittedName>
</protein>
<gene>
    <name evidence="1" type="ORF">FGF66_02590</name>
</gene>
<dbReference type="EMBL" id="VDCH01000003">
    <property type="protein sequence ID" value="TNJ39838.1"/>
    <property type="molecule type" value="Genomic_DNA"/>
</dbReference>
<dbReference type="AlphaFoldDB" id="A0A5C4S9L0"/>
<organism evidence="1 2">
    <name type="scientific">Chlorobaculum thiosulfatiphilum</name>
    <name type="common">Chlorobium limicola f.sp. thiosulfatophilum</name>
    <dbReference type="NCBI Taxonomy" id="115852"/>
    <lineage>
        <taxon>Bacteria</taxon>
        <taxon>Pseudomonadati</taxon>
        <taxon>Chlorobiota</taxon>
        <taxon>Chlorobiia</taxon>
        <taxon>Chlorobiales</taxon>
        <taxon>Chlorobiaceae</taxon>
        <taxon>Chlorobaculum</taxon>
    </lineage>
</organism>
<evidence type="ECO:0000313" key="2">
    <source>
        <dbReference type="Proteomes" id="UP000308271"/>
    </source>
</evidence>
<dbReference type="OrthoDB" id="6058394at2"/>
<dbReference type="Proteomes" id="UP000308271">
    <property type="component" value="Unassembled WGS sequence"/>
</dbReference>
<keyword evidence="2" id="KW-1185">Reference proteome</keyword>
<proteinExistence type="predicted"/>
<sequence length="220" mass="24900">MLLAAAGDFLYEKLVYLIKQKKQYQNLMKVNEYISRSAKFLNIINIYPGVSIHTLKDGITMGFLNLALEHHSAMLTLVSGNHYCSAAALLRPQFEAFIRGVWIYHCKNDESEIKKIYTSKNGFIGVKSCVKEIIKFDPYKSGELSAFTDSVINTMHNLTHGGNLQVAAKTANYSEKQILEMLQLAGVITKNVFLEWAYLLQSNEMKRDVLSAYNSLFLAK</sequence>
<dbReference type="Pfam" id="PF22491">
    <property type="entry name" value="DUF6988"/>
    <property type="match status" value="1"/>
</dbReference>
<accession>A0A5C4S9L0</accession>
<reference evidence="1 2" key="1">
    <citation type="submission" date="2019-05" db="EMBL/GenBank/DDBJ databases">
        <title>Draft Whole-Genome sequence of the green sulfur bacterium Chlorobaculum thiosulfatiphilum DSM 249.</title>
        <authorList>
            <person name="Meyer T.E."/>
            <person name="Kyndt J.A."/>
        </authorList>
    </citation>
    <scope>NUCLEOTIDE SEQUENCE [LARGE SCALE GENOMIC DNA]</scope>
    <source>
        <strain evidence="1 2">DSM 249</strain>
    </source>
</reference>